<gene>
    <name evidence="1" type="ORF">L9F63_001997</name>
</gene>
<dbReference type="Proteomes" id="UP001233999">
    <property type="component" value="Unassembled WGS sequence"/>
</dbReference>
<evidence type="ECO:0000313" key="2">
    <source>
        <dbReference type="Proteomes" id="UP001233999"/>
    </source>
</evidence>
<keyword evidence="2" id="KW-1185">Reference proteome</keyword>
<proteinExistence type="predicted"/>
<name>A0AAD8A3M8_DIPPU</name>
<protein>
    <submittedName>
        <fullName evidence="1">Uncharacterized protein</fullName>
    </submittedName>
</protein>
<reference evidence="1" key="1">
    <citation type="journal article" date="2023" name="IScience">
        <title>Live-bearing cockroach genome reveals convergent evolutionary mechanisms linked to viviparity in insects and beyond.</title>
        <authorList>
            <person name="Fouks B."/>
            <person name="Harrison M.C."/>
            <person name="Mikhailova A.A."/>
            <person name="Marchal E."/>
            <person name="English S."/>
            <person name="Carruthers M."/>
            <person name="Jennings E.C."/>
            <person name="Chiamaka E.L."/>
            <person name="Frigard R.A."/>
            <person name="Pippel M."/>
            <person name="Attardo G.M."/>
            <person name="Benoit J.B."/>
            <person name="Bornberg-Bauer E."/>
            <person name="Tobe S.S."/>
        </authorList>
    </citation>
    <scope>NUCLEOTIDE SEQUENCE</scope>
    <source>
        <strain evidence="1">Stay&amp;Tobe</strain>
    </source>
</reference>
<accession>A0AAD8A3M8</accession>
<sequence length="76" mass="8722">MHFTLNFHNYLHTFSSNSVLVAFQTTIDSRKSRIALYMRGACVISPLVGRIKTEKKAVRYVCIVILYRSSSTSFMD</sequence>
<dbReference type="AlphaFoldDB" id="A0AAD8A3M8"/>
<comment type="caution">
    <text evidence="1">The sequence shown here is derived from an EMBL/GenBank/DDBJ whole genome shotgun (WGS) entry which is preliminary data.</text>
</comment>
<organism evidence="1 2">
    <name type="scientific">Diploptera punctata</name>
    <name type="common">Pacific beetle cockroach</name>
    <dbReference type="NCBI Taxonomy" id="6984"/>
    <lineage>
        <taxon>Eukaryota</taxon>
        <taxon>Metazoa</taxon>
        <taxon>Ecdysozoa</taxon>
        <taxon>Arthropoda</taxon>
        <taxon>Hexapoda</taxon>
        <taxon>Insecta</taxon>
        <taxon>Pterygota</taxon>
        <taxon>Neoptera</taxon>
        <taxon>Polyneoptera</taxon>
        <taxon>Dictyoptera</taxon>
        <taxon>Blattodea</taxon>
        <taxon>Blaberoidea</taxon>
        <taxon>Blaberidae</taxon>
        <taxon>Diplopterinae</taxon>
        <taxon>Diploptera</taxon>
    </lineage>
</organism>
<evidence type="ECO:0000313" key="1">
    <source>
        <dbReference type="EMBL" id="KAJ9591391.1"/>
    </source>
</evidence>
<reference evidence="1" key="2">
    <citation type="submission" date="2023-05" db="EMBL/GenBank/DDBJ databases">
        <authorList>
            <person name="Fouks B."/>
        </authorList>
    </citation>
    <scope>NUCLEOTIDE SEQUENCE</scope>
    <source>
        <strain evidence="1">Stay&amp;Tobe</strain>
        <tissue evidence="1">Testes</tissue>
    </source>
</reference>
<feature type="non-terminal residue" evidence="1">
    <location>
        <position position="1"/>
    </location>
</feature>
<dbReference type="EMBL" id="JASPKZ010003868">
    <property type="protein sequence ID" value="KAJ9591391.1"/>
    <property type="molecule type" value="Genomic_DNA"/>
</dbReference>